<dbReference type="InterPro" id="IPR024705">
    <property type="entry name" value="Ssp411"/>
</dbReference>
<reference evidence="2 3" key="2">
    <citation type="journal article" date="2021" name="Int. J. Syst. Evol. Microbiol.">
        <title>Isolation and Polyphasic Characterization of Desulfuromonas versatilis sp. Nov., an Electrogenic Bacteria Capable of Versatile Metabolism Isolated from a Graphene Oxide-Reducing Enrichment Culture.</title>
        <authorList>
            <person name="Xie L."/>
            <person name="Yoshida N."/>
            <person name="Ishii S."/>
            <person name="Meng L."/>
        </authorList>
    </citation>
    <scope>NUCLEOTIDE SEQUENCE [LARGE SCALE GENOMIC DNA]</scope>
    <source>
        <strain evidence="2 3">NIT-T3</strain>
    </source>
</reference>
<dbReference type="Pfam" id="PF03190">
    <property type="entry name" value="Thioredox_DsbH"/>
    <property type="match status" value="1"/>
</dbReference>
<evidence type="ECO:0000313" key="2">
    <source>
        <dbReference type="EMBL" id="BCR05734.1"/>
    </source>
</evidence>
<dbReference type="CDD" id="cd02955">
    <property type="entry name" value="SSP411"/>
    <property type="match status" value="1"/>
</dbReference>
<dbReference type="InterPro" id="IPR036249">
    <property type="entry name" value="Thioredoxin-like_sf"/>
</dbReference>
<dbReference type="PIRSF" id="PIRSF006402">
    <property type="entry name" value="UCP006402_thioredoxin"/>
    <property type="match status" value="1"/>
</dbReference>
<dbReference type="SUPFAM" id="SSF52833">
    <property type="entry name" value="Thioredoxin-like"/>
    <property type="match status" value="1"/>
</dbReference>
<reference evidence="2 3" key="1">
    <citation type="journal article" date="2016" name="C (Basel)">
        <title>Selective Growth of and Electricity Production by Marine Exoelectrogenic Bacteria in Self-Aggregated Hydrogel of Microbially Reduced Graphene Oxide.</title>
        <authorList>
            <person name="Yoshida N."/>
            <person name="Goto Y."/>
            <person name="Miyata Y."/>
        </authorList>
    </citation>
    <scope>NUCLEOTIDE SEQUENCE [LARGE SCALE GENOMIC DNA]</scope>
    <source>
        <strain evidence="2 3">NIT-T3</strain>
    </source>
</reference>
<gene>
    <name evidence="2" type="primary">yyaL</name>
    <name evidence="2" type="ORF">DESUT3_28030</name>
</gene>
<accession>A0ABN6E2H9</accession>
<sequence length="717" mass="79267">MTSRPTREDQVARLSRIDKAQLPADGGELFNRLIFEKSPYLLQHAENPVDWHPWGEEAFARAQAEDKAVFLSIGYSTCHWCHVMEHESFEDEEVAAVLNRNFISIKVDREERPDIDNAYMSVCQMMTGSGGWPLNLVLTPERRPFFAATYIPKTSRGGMVGMIQLMRKIAELWRADRPRLETTGQEVGRALQRLEQEAHDRQPLSDLPLRKGFNDFLDSFDRQHAGFGSAPKFPTPHNLALLLRIGQRFGRPQAADMALQTLQAMRLGGIFDQVGFGIHRYSVDARWLVPHFEKMLYDQALVASAALDGFQVGGDGFHAQTAREILEYLLRDLRDLEGGFYCGEDADSEGAEGTFYLWTPEQVEQVLGADLAKVFCRSYDITDQGNFEGKNIPHLEQDVGALADRVGVDPAHLADLLGEARQKLFAAREKRIRPHRDDKVLTGWNGLAIAALARAGALLGEPRFIAAAQAAADFVLTRLRGSDGRLLRRWRLGEAAIPGFLEDYAFFVWGLIELHQATFVTERLAQALELNGEMERLFADGQGGFFDTGSDAEFVLSRGRSIHDGAIPSAGSVAALNLLRLGRLTGDLSLEERGQQLLSLRFGQMAAHPQAYSQALIALDFALGPAIQVVLVSGSDGSPPEELLKELRRRLLPTAVVLLTHPGDRELESLAPLVAGKQPVKGRAAAYVCIDRACREPVTTGEELAALLDALRADGDG</sequence>
<dbReference type="InterPro" id="IPR008928">
    <property type="entry name" value="6-hairpin_glycosidase_sf"/>
</dbReference>
<dbReference type="PANTHER" id="PTHR42899">
    <property type="entry name" value="SPERMATOGENESIS-ASSOCIATED PROTEIN 20"/>
    <property type="match status" value="1"/>
</dbReference>
<name>A0ABN6E2H9_9BACT</name>
<organism evidence="2 3">
    <name type="scientific">Desulfuromonas versatilis</name>
    <dbReference type="NCBI Taxonomy" id="2802975"/>
    <lineage>
        <taxon>Bacteria</taxon>
        <taxon>Pseudomonadati</taxon>
        <taxon>Thermodesulfobacteriota</taxon>
        <taxon>Desulfuromonadia</taxon>
        <taxon>Desulfuromonadales</taxon>
        <taxon>Desulfuromonadaceae</taxon>
        <taxon>Desulfuromonas</taxon>
    </lineage>
</organism>
<dbReference type="EMBL" id="AP024355">
    <property type="protein sequence ID" value="BCR05734.1"/>
    <property type="molecule type" value="Genomic_DNA"/>
</dbReference>
<dbReference type="InterPro" id="IPR004879">
    <property type="entry name" value="Ssp411-like_TRX"/>
</dbReference>
<dbReference type="PANTHER" id="PTHR42899:SF1">
    <property type="entry name" value="SPERMATOGENESIS-ASSOCIATED PROTEIN 20"/>
    <property type="match status" value="1"/>
</dbReference>
<evidence type="ECO:0000313" key="3">
    <source>
        <dbReference type="Proteomes" id="UP001319827"/>
    </source>
</evidence>
<keyword evidence="3" id="KW-1185">Reference proteome</keyword>
<dbReference type="SUPFAM" id="SSF48208">
    <property type="entry name" value="Six-hairpin glycosidases"/>
    <property type="match status" value="1"/>
</dbReference>
<protein>
    <submittedName>
        <fullName evidence="2">Thioredoxin</fullName>
    </submittedName>
</protein>
<dbReference type="Proteomes" id="UP001319827">
    <property type="component" value="Chromosome"/>
</dbReference>
<proteinExistence type="predicted"/>
<evidence type="ECO:0000259" key="1">
    <source>
        <dbReference type="Pfam" id="PF03190"/>
    </source>
</evidence>
<dbReference type="RefSeq" id="WP_221249140.1">
    <property type="nucleotide sequence ID" value="NZ_AP024355.1"/>
</dbReference>
<feature type="domain" description="Spermatogenesis-associated protein 20-like TRX" evidence="1">
    <location>
        <begin position="31"/>
        <end position="191"/>
    </location>
</feature>
<dbReference type="Gene3D" id="3.40.30.10">
    <property type="entry name" value="Glutaredoxin"/>
    <property type="match status" value="1"/>
</dbReference>